<keyword evidence="7" id="KW-0418">Kinase</keyword>
<feature type="transmembrane region" description="Helical" evidence="5">
    <location>
        <begin position="274"/>
        <end position="291"/>
    </location>
</feature>
<feature type="domain" description="Histidine kinase" evidence="6">
    <location>
        <begin position="460"/>
        <end position="710"/>
    </location>
</feature>
<keyword evidence="3" id="KW-0597">Phosphoprotein</keyword>
<evidence type="ECO:0000256" key="4">
    <source>
        <dbReference type="SAM" id="Coils"/>
    </source>
</evidence>
<evidence type="ECO:0000256" key="5">
    <source>
        <dbReference type="SAM" id="Phobius"/>
    </source>
</evidence>
<dbReference type="InterPro" id="IPR003661">
    <property type="entry name" value="HisK_dim/P_dom"/>
</dbReference>
<feature type="transmembrane region" description="Helical" evidence="5">
    <location>
        <begin position="206"/>
        <end position="231"/>
    </location>
</feature>
<evidence type="ECO:0000313" key="7">
    <source>
        <dbReference type="EMBL" id="QEC64334.1"/>
    </source>
</evidence>
<evidence type="ECO:0000313" key="8">
    <source>
        <dbReference type="Proteomes" id="UP000321479"/>
    </source>
</evidence>
<feature type="transmembrane region" description="Helical" evidence="5">
    <location>
        <begin position="303"/>
        <end position="322"/>
    </location>
</feature>
<dbReference type="EC" id="2.7.13.3" evidence="2"/>
<dbReference type="InterPro" id="IPR011623">
    <property type="entry name" value="7TMR_DISM_rcpt_extracell_dom1"/>
</dbReference>
<accession>A0A5B8UZ12</accession>
<dbReference type="AlphaFoldDB" id="A0A5B8UZ12"/>
<dbReference type="KEGG" id="mgin:FRZ54_17710"/>
<dbReference type="GO" id="GO:0000155">
    <property type="term" value="F:phosphorelay sensor kinase activity"/>
    <property type="evidence" value="ECO:0007669"/>
    <property type="project" value="InterPro"/>
</dbReference>
<keyword evidence="5" id="KW-0812">Transmembrane</keyword>
<dbReference type="CDD" id="cd00082">
    <property type="entry name" value="HisKA"/>
    <property type="match status" value="1"/>
</dbReference>
<dbReference type="OrthoDB" id="9806995at2"/>
<dbReference type="PROSITE" id="PS50109">
    <property type="entry name" value="HIS_KIN"/>
    <property type="match status" value="1"/>
</dbReference>
<sequence length="712" mass="80664">MKRIYFSFLLLQIFSVKSFSQTPVVFKGDNLIIGNHVSILEDPHNHLPFQDARIATGYVPSKSEVPNLNLSKSYFWLKFSVKNMSPENHLLLSIDYPTLDLCEFYSFYGNKYMVQQFNDTVPFNNRKYKHQNFIFDIYLPQNTTGTFYLRVGSSEQMVLPLILGTPQKIAESMLTHDLVWGVLIGLIMVMILYNLFIFISTKDRSYLYYVLYTTFIGFTQTSLSGYTYHFIFYDNPVLFNKGLIIFPALAGISAVFFVSLFLHTRERTPKLHKVLPLIIILYVAAIILRIFGFDHISYRMIDISALACTLVIFSAAIIISLQGFRPARLFLLAWTIFLIGIVLFVLRNLGVLPYNNFTNYTMQVGTALEITLLSLALADKINIFKAEKERSQQETVNALMENERIIKEQNVILELKVNERTVELSESNQELNSALENLKAAQTQLVESEKMASLGQLTAGIAHEINNPINFVTSNISPLKRDIEMVLEALNVIENVGVSDSSAADKLKQIKEYKEELDFDYLTTEITHLIKGINDGASRTAEIVRGLRFFSRLDEDNLKEADINEGLESTMAIANNLLNNKIKIIKEFADLPRVECYPGKLNQVFLNIITNAVYAIQKRFGKNAGGEIIINTSFDEKNISIKIKDNGTGMDAQTQKKVFEPFFTTKDVGEGTGLGMSIAYNIVKKHNGTINVNSVQGEGTEFILQIPTNFTE</sequence>
<dbReference type="SUPFAM" id="SSF47384">
    <property type="entry name" value="Homodimeric domain of signal transducing histidine kinase"/>
    <property type="match status" value="1"/>
</dbReference>
<keyword evidence="4" id="KW-0175">Coiled coil</keyword>
<dbReference type="InterPro" id="IPR036890">
    <property type="entry name" value="HATPase_C_sf"/>
</dbReference>
<feature type="transmembrane region" description="Helical" evidence="5">
    <location>
        <begin position="243"/>
        <end position="262"/>
    </location>
</feature>
<dbReference type="SMART" id="SM00387">
    <property type="entry name" value="HATPase_c"/>
    <property type="match status" value="1"/>
</dbReference>
<feature type="transmembrane region" description="Helical" evidence="5">
    <location>
        <begin position="329"/>
        <end position="348"/>
    </location>
</feature>
<keyword evidence="7" id="KW-0808">Transferase</keyword>
<dbReference type="Proteomes" id="UP000321479">
    <property type="component" value="Chromosome"/>
</dbReference>
<name>A0A5B8UZ12_9SPHI</name>
<evidence type="ECO:0000259" key="6">
    <source>
        <dbReference type="PROSITE" id="PS50109"/>
    </source>
</evidence>
<dbReference type="PANTHER" id="PTHR43065:SF50">
    <property type="entry name" value="HISTIDINE KINASE"/>
    <property type="match status" value="1"/>
</dbReference>
<dbReference type="PANTHER" id="PTHR43065">
    <property type="entry name" value="SENSOR HISTIDINE KINASE"/>
    <property type="match status" value="1"/>
</dbReference>
<keyword evidence="5" id="KW-0472">Membrane</keyword>
<dbReference type="Pfam" id="PF07695">
    <property type="entry name" value="7TMR-DISM_7TM"/>
    <property type="match status" value="1"/>
</dbReference>
<evidence type="ECO:0000256" key="3">
    <source>
        <dbReference type="ARBA" id="ARBA00022553"/>
    </source>
</evidence>
<comment type="catalytic activity">
    <reaction evidence="1">
        <text>ATP + protein L-histidine = ADP + protein N-phospho-L-histidine.</text>
        <dbReference type="EC" id="2.7.13.3"/>
    </reaction>
</comment>
<dbReference type="Pfam" id="PF07696">
    <property type="entry name" value="7TMR-DISMED2"/>
    <property type="match status" value="1"/>
</dbReference>
<proteinExistence type="predicted"/>
<feature type="transmembrane region" description="Helical" evidence="5">
    <location>
        <begin position="178"/>
        <end position="199"/>
    </location>
</feature>
<dbReference type="RefSeq" id="WP_147033044.1">
    <property type="nucleotide sequence ID" value="NZ_CP042436.1"/>
</dbReference>
<dbReference type="Gene3D" id="1.10.287.130">
    <property type="match status" value="1"/>
</dbReference>
<keyword evidence="5" id="KW-1133">Transmembrane helix</keyword>
<keyword evidence="8" id="KW-1185">Reference proteome</keyword>
<dbReference type="InterPro" id="IPR011622">
    <property type="entry name" value="7TMR_DISM_rcpt_extracell_dom2"/>
</dbReference>
<dbReference type="PRINTS" id="PR00344">
    <property type="entry name" value="BCTRLSENSOR"/>
</dbReference>
<reference evidence="7 8" key="1">
    <citation type="journal article" date="2017" name="Curr. Microbiol.">
        <title>Mucilaginibacter ginsenosidivorans sp. nov., Isolated from Soil of Ginseng Field.</title>
        <authorList>
            <person name="Kim M.M."/>
            <person name="Siddiqi M.Z."/>
            <person name="Im W.T."/>
        </authorList>
    </citation>
    <scope>NUCLEOTIDE SEQUENCE [LARGE SCALE GENOMIC DNA]</scope>
    <source>
        <strain evidence="7 8">Gsoil 3017</strain>
    </source>
</reference>
<dbReference type="InterPro" id="IPR036097">
    <property type="entry name" value="HisK_dim/P_sf"/>
</dbReference>
<evidence type="ECO:0000256" key="1">
    <source>
        <dbReference type="ARBA" id="ARBA00000085"/>
    </source>
</evidence>
<evidence type="ECO:0000256" key="2">
    <source>
        <dbReference type="ARBA" id="ARBA00012438"/>
    </source>
</evidence>
<dbReference type="InterPro" id="IPR004358">
    <property type="entry name" value="Sig_transdc_His_kin-like_C"/>
</dbReference>
<dbReference type="Gene3D" id="2.60.40.2380">
    <property type="match status" value="1"/>
</dbReference>
<protein>
    <recommendedName>
        <fullName evidence="2">histidine kinase</fullName>
        <ecNumber evidence="2">2.7.13.3</ecNumber>
    </recommendedName>
</protein>
<gene>
    <name evidence="7" type="ORF">FRZ54_17710</name>
</gene>
<feature type="coiled-coil region" evidence="4">
    <location>
        <begin position="421"/>
        <end position="451"/>
    </location>
</feature>
<dbReference type="InterPro" id="IPR003594">
    <property type="entry name" value="HATPase_dom"/>
</dbReference>
<dbReference type="Pfam" id="PF02518">
    <property type="entry name" value="HATPase_c"/>
    <property type="match status" value="1"/>
</dbReference>
<organism evidence="7 8">
    <name type="scientific">Mucilaginibacter ginsenosidivorans</name>
    <dbReference type="NCBI Taxonomy" id="398053"/>
    <lineage>
        <taxon>Bacteria</taxon>
        <taxon>Pseudomonadati</taxon>
        <taxon>Bacteroidota</taxon>
        <taxon>Sphingobacteriia</taxon>
        <taxon>Sphingobacteriales</taxon>
        <taxon>Sphingobacteriaceae</taxon>
        <taxon>Mucilaginibacter</taxon>
    </lineage>
</organism>
<dbReference type="SUPFAM" id="SSF55874">
    <property type="entry name" value="ATPase domain of HSP90 chaperone/DNA topoisomerase II/histidine kinase"/>
    <property type="match status" value="1"/>
</dbReference>
<dbReference type="EMBL" id="CP042436">
    <property type="protein sequence ID" value="QEC64334.1"/>
    <property type="molecule type" value="Genomic_DNA"/>
</dbReference>
<dbReference type="InterPro" id="IPR005467">
    <property type="entry name" value="His_kinase_dom"/>
</dbReference>
<dbReference type="Gene3D" id="3.30.565.10">
    <property type="entry name" value="Histidine kinase-like ATPase, C-terminal domain"/>
    <property type="match status" value="1"/>
</dbReference>